<evidence type="ECO:0000313" key="2">
    <source>
        <dbReference type="EMBL" id="BAN48100.1"/>
    </source>
</evidence>
<evidence type="ECO:0000313" key="3">
    <source>
        <dbReference type="Proteomes" id="UP000015503"/>
    </source>
</evidence>
<accession>S6AIC4</accession>
<dbReference type="eggNOG" id="ENOG5031GXS">
    <property type="taxonomic scope" value="Bacteria"/>
</dbReference>
<organism evidence="2 3">
    <name type="scientific">Metapseudomonas resinovorans NBRC 106553</name>
    <dbReference type="NCBI Taxonomy" id="1245471"/>
    <lineage>
        <taxon>Bacteria</taxon>
        <taxon>Pseudomonadati</taxon>
        <taxon>Pseudomonadota</taxon>
        <taxon>Gammaproteobacteria</taxon>
        <taxon>Pseudomonadales</taxon>
        <taxon>Pseudomonadaceae</taxon>
        <taxon>Metapseudomonas</taxon>
    </lineage>
</organism>
<dbReference type="PATRIC" id="fig|1245471.3.peg.2395"/>
<reference evidence="2 3" key="1">
    <citation type="journal article" date="2013" name="Genome Announc.">
        <title>Complete Genome Sequence of the Carbazole Degrader Pseudomonas resinovorans Strain CA10 (NBRC 106553).</title>
        <authorList>
            <person name="Shintani M."/>
            <person name="Hosoyama A."/>
            <person name="Ohji S."/>
            <person name="Tsuchikane K."/>
            <person name="Takarada H."/>
            <person name="Yamazoe A."/>
            <person name="Fujita N."/>
            <person name="Nojiri H."/>
        </authorList>
    </citation>
    <scope>NUCLEOTIDE SEQUENCE [LARGE SCALE GENOMIC DNA]</scope>
    <source>
        <strain evidence="2 3">NBRC 106553</strain>
    </source>
</reference>
<evidence type="ECO:0000256" key="1">
    <source>
        <dbReference type="SAM" id="Coils"/>
    </source>
</evidence>
<dbReference type="AlphaFoldDB" id="S6AIC4"/>
<keyword evidence="1" id="KW-0175">Coiled coil</keyword>
<feature type="coiled-coil region" evidence="1">
    <location>
        <begin position="68"/>
        <end position="95"/>
    </location>
</feature>
<dbReference type="Proteomes" id="UP000015503">
    <property type="component" value="Chromosome"/>
</dbReference>
<dbReference type="EMBL" id="AP013068">
    <property type="protein sequence ID" value="BAN48100.1"/>
    <property type="molecule type" value="Genomic_DNA"/>
</dbReference>
<dbReference type="RefSeq" id="WP_016492296.1">
    <property type="nucleotide sequence ID" value="NC_021499.1"/>
</dbReference>
<proteinExistence type="predicted"/>
<dbReference type="KEGG" id="pre:PCA10_23680"/>
<dbReference type="STRING" id="1245471.PCA10_23680"/>
<gene>
    <name evidence="2" type="ORF">PCA10_23680</name>
</gene>
<evidence type="ECO:0008006" key="4">
    <source>
        <dbReference type="Google" id="ProtNLM"/>
    </source>
</evidence>
<sequence>MDNQWQIIGPAYEQNVHGWERAGSIVSGLLMAQRGLRRGGLRGVLNIGLGSALLLRGLTGHCYAKEILHDRREALLRLRADLERLQNAVDKLAREKAPKA</sequence>
<keyword evidence="3" id="KW-1185">Reference proteome</keyword>
<dbReference type="HOGENOM" id="CLU_166849_0_0_6"/>
<name>S6AIC4_METRE</name>
<protein>
    <recommendedName>
        <fullName evidence="4">DUF2892 domain-containing protein</fullName>
    </recommendedName>
</protein>